<organism evidence="1 2">
    <name type="scientific">Panagrolaimus sp. JU765</name>
    <dbReference type="NCBI Taxonomy" id="591449"/>
    <lineage>
        <taxon>Eukaryota</taxon>
        <taxon>Metazoa</taxon>
        <taxon>Ecdysozoa</taxon>
        <taxon>Nematoda</taxon>
        <taxon>Chromadorea</taxon>
        <taxon>Rhabditida</taxon>
        <taxon>Tylenchina</taxon>
        <taxon>Panagrolaimomorpha</taxon>
        <taxon>Panagrolaimoidea</taxon>
        <taxon>Panagrolaimidae</taxon>
        <taxon>Panagrolaimus</taxon>
    </lineage>
</organism>
<protein>
    <submittedName>
        <fullName evidence="2">Failed axon connections</fullName>
    </submittedName>
</protein>
<sequence length="294" mass="33415">MGFKRTKGLLVRDWKEGVVNLVTYPRAKCCPNVSPWSLKVETFLRLFNIPYQVVNNQFKNASTKGQVPFIELNGRHHADSANIVEFLTKEFNLPIDNFSPKQKADARAYTFLLEDSFIPAIFYFRSLDPKWMFTEDKGLLGNFTGAKKVLFKTMGPRQIKSAIKKRLHVQGMGRNSPDEVEEIMKRDLKALSNLLADKDYFFGSSPGSFDATAFACLAMLLECPQPNDSIVKFVDSNVSNLRAFFNRVKAQAWPDWDHVCQNLELNRKTDAEIAAEVNQQVAAENFEKSELQAS</sequence>
<evidence type="ECO:0000313" key="1">
    <source>
        <dbReference type="Proteomes" id="UP000887576"/>
    </source>
</evidence>
<reference evidence="2" key="1">
    <citation type="submission" date="2022-11" db="UniProtKB">
        <authorList>
            <consortium name="WormBaseParasite"/>
        </authorList>
    </citation>
    <scope>IDENTIFICATION</scope>
</reference>
<evidence type="ECO:0000313" key="2">
    <source>
        <dbReference type="WBParaSite" id="JU765_v2.g18911.t1"/>
    </source>
</evidence>
<accession>A0AC34QSQ1</accession>
<dbReference type="WBParaSite" id="JU765_v2.g18911.t1">
    <property type="protein sequence ID" value="JU765_v2.g18911.t1"/>
    <property type="gene ID" value="JU765_v2.g18911"/>
</dbReference>
<dbReference type="Proteomes" id="UP000887576">
    <property type="component" value="Unplaced"/>
</dbReference>
<proteinExistence type="predicted"/>
<name>A0AC34QSQ1_9BILA</name>